<dbReference type="HAMAP" id="MF_01940">
    <property type="entry name" value="RNA_CPDase"/>
    <property type="match status" value="1"/>
</dbReference>
<organism evidence="4 5">
    <name type="scientific">Sulfurovum riftiae</name>
    <dbReference type="NCBI Taxonomy" id="1630136"/>
    <lineage>
        <taxon>Bacteria</taxon>
        <taxon>Pseudomonadati</taxon>
        <taxon>Campylobacterota</taxon>
        <taxon>Epsilonproteobacteria</taxon>
        <taxon>Campylobacterales</taxon>
        <taxon>Sulfurovaceae</taxon>
        <taxon>Sulfurovum</taxon>
    </lineage>
</organism>
<name>A0A151CHY1_9BACT</name>
<dbReference type="OrthoDB" id="9793819at2"/>
<dbReference type="STRING" id="1630136.AS592_08540"/>
<reference evidence="4 5" key="1">
    <citation type="submission" date="2015-11" db="EMBL/GenBank/DDBJ databases">
        <title>Draft genome of Sulfurovum riftiae 1812E, a member of the Epsilonproteobacteria isolated from the tube of the deep-sea hydrothermal vent tubewom Riftia pachyptila.</title>
        <authorList>
            <person name="Vetriani C."/>
            <person name="Giovannelli D."/>
        </authorList>
    </citation>
    <scope>NUCLEOTIDE SEQUENCE [LARGE SCALE GENOMIC DNA]</scope>
    <source>
        <strain evidence="4 5">1812E</strain>
    </source>
</reference>
<sequence>MRLFIASPVMFENYAQIKEDFGEILQGKWVEEENLHLTWIFLGNMSDEKAVIEKMKRLTLPETEVTISELGYFGRPPRILFARAREKPLYETAKTFKESGFDLYRFKPHITLCRIKQIDNYKQYKEKMKNYREKVLGTILPKITLYKSELSERGPEYTALYTLGE</sequence>
<dbReference type="NCBIfam" id="TIGR02258">
    <property type="entry name" value="2_5_ligase"/>
    <property type="match status" value="1"/>
</dbReference>
<dbReference type="GO" id="GO:0016874">
    <property type="term" value="F:ligase activity"/>
    <property type="evidence" value="ECO:0007669"/>
    <property type="project" value="UniProtKB-KW"/>
</dbReference>
<keyword evidence="4" id="KW-0436">Ligase</keyword>
<protein>
    <recommendedName>
        <fullName evidence="2">RNA 2',3'-cyclic phosphodiesterase</fullName>
        <shortName evidence="2">RNA 2',3'-CPDase</shortName>
        <ecNumber evidence="2">3.1.4.58</ecNumber>
    </recommendedName>
</protein>
<dbReference type="SUPFAM" id="SSF55144">
    <property type="entry name" value="LigT-like"/>
    <property type="match status" value="1"/>
</dbReference>
<accession>A0A151CHY1</accession>
<comment type="caution">
    <text evidence="4">The sequence shown here is derived from an EMBL/GenBank/DDBJ whole genome shotgun (WGS) entry which is preliminary data.</text>
</comment>
<keyword evidence="1 2" id="KW-0378">Hydrolase</keyword>
<feature type="active site" description="Proton acceptor" evidence="2">
    <location>
        <position position="109"/>
    </location>
</feature>
<keyword evidence="5" id="KW-1185">Reference proteome</keyword>
<evidence type="ECO:0000313" key="5">
    <source>
        <dbReference type="Proteomes" id="UP000075359"/>
    </source>
</evidence>
<proteinExistence type="inferred from homology"/>
<dbReference type="EMBL" id="LNKT01000012">
    <property type="protein sequence ID" value="KYJ86863.1"/>
    <property type="molecule type" value="Genomic_DNA"/>
</dbReference>
<comment type="similarity">
    <text evidence="2">Belongs to the 2H phosphoesterase superfamily. ThpR family.</text>
</comment>
<feature type="active site" description="Proton donor" evidence="2">
    <location>
        <position position="36"/>
    </location>
</feature>
<dbReference type="PANTHER" id="PTHR35561:SF1">
    <property type="entry name" value="RNA 2',3'-CYCLIC PHOSPHODIESTERASE"/>
    <property type="match status" value="1"/>
</dbReference>
<gene>
    <name evidence="4" type="ORF">AS592_08540</name>
</gene>
<dbReference type="Proteomes" id="UP000075359">
    <property type="component" value="Unassembled WGS sequence"/>
</dbReference>
<feature type="short sequence motif" description="HXTX 2" evidence="2">
    <location>
        <begin position="109"/>
        <end position="112"/>
    </location>
</feature>
<comment type="function">
    <text evidence="2">Hydrolyzes RNA 2',3'-cyclic phosphodiester to an RNA 2'-phosphomonoester.</text>
</comment>
<dbReference type="EC" id="3.1.4.58" evidence="2"/>
<evidence type="ECO:0000256" key="1">
    <source>
        <dbReference type="ARBA" id="ARBA00022801"/>
    </source>
</evidence>
<dbReference type="GO" id="GO:0004113">
    <property type="term" value="F:2',3'-cyclic-nucleotide 3'-phosphodiesterase activity"/>
    <property type="evidence" value="ECO:0007669"/>
    <property type="project" value="InterPro"/>
</dbReference>
<dbReference type="Pfam" id="PF02834">
    <property type="entry name" value="LigT_PEase"/>
    <property type="match status" value="1"/>
</dbReference>
<dbReference type="RefSeq" id="WP_067330347.1">
    <property type="nucleotide sequence ID" value="NZ_LNKT01000012.1"/>
</dbReference>
<evidence type="ECO:0000313" key="4">
    <source>
        <dbReference type="EMBL" id="KYJ86863.1"/>
    </source>
</evidence>
<comment type="catalytic activity">
    <reaction evidence="2">
        <text>a 3'-end 2',3'-cyclophospho-ribonucleotide-RNA + H2O = a 3'-end 2'-phospho-ribonucleotide-RNA + H(+)</text>
        <dbReference type="Rhea" id="RHEA:11828"/>
        <dbReference type="Rhea" id="RHEA-COMP:10464"/>
        <dbReference type="Rhea" id="RHEA-COMP:17353"/>
        <dbReference type="ChEBI" id="CHEBI:15377"/>
        <dbReference type="ChEBI" id="CHEBI:15378"/>
        <dbReference type="ChEBI" id="CHEBI:83064"/>
        <dbReference type="ChEBI" id="CHEBI:173113"/>
        <dbReference type="EC" id="3.1.4.58"/>
    </reaction>
</comment>
<dbReference type="PANTHER" id="PTHR35561">
    <property type="entry name" value="RNA 2',3'-CYCLIC PHOSPHODIESTERASE"/>
    <property type="match status" value="1"/>
</dbReference>
<dbReference type="InterPro" id="IPR004175">
    <property type="entry name" value="RNA_CPDase"/>
</dbReference>
<dbReference type="InterPro" id="IPR009097">
    <property type="entry name" value="Cyclic_Pdiesterase"/>
</dbReference>
<feature type="short sequence motif" description="HXTX 1" evidence="2">
    <location>
        <begin position="36"/>
        <end position="39"/>
    </location>
</feature>
<evidence type="ECO:0000256" key="2">
    <source>
        <dbReference type="HAMAP-Rule" id="MF_01940"/>
    </source>
</evidence>
<dbReference type="AlphaFoldDB" id="A0A151CHY1"/>
<dbReference type="GO" id="GO:0008664">
    <property type="term" value="F:RNA 2',3'-cyclic 3'-phosphodiesterase activity"/>
    <property type="evidence" value="ECO:0007669"/>
    <property type="project" value="UniProtKB-EC"/>
</dbReference>
<dbReference type="InterPro" id="IPR014051">
    <property type="entry name" value="Phosphoesterase_HXTX"/>
</dbReference>
<dbReference type="Gene3D" id="3.90.1140.10">
    <property type="entry name" value="Cyclic phosphodiesterase"/>
    <property type="match status" value="1"/>
</dbReference>
<evidence type="ECO:0000259" key="3">
    <source>
        <dbReference type="Pfam" id="PF02834"/>
    </source>
</evidence>
<feature type="domain" description="Phosphoesterase HXTX" evidence="3">
    <location>
        <begin position="14"/>
        <end position="80"/>
    </location>
</feature>